<evidence type="ECO:0000256" key="1">
    <source>
        <dbReference type="ARBA" id="ARBA00023125"/>
    </source>
</evidence>
<evidence type="ECO:0000259" key="2">
    <source>
        <dbReference type="Pfam" id="PF07282"/>
    </source>
</evidence>
<gene>
    <name evidence="3" type="ORF">E0H85_14515</name>
</gene>
<organism evidence="3 4">
    <name type="scientific">Acinetobacter terrae</name>
    <dbReference type="NCBI Taxonomy" id="2731247"/>
    <lineage>
        <taxon>Bacteria</taxon>
        <taxon>Pseudomonadati</taxon>
        <taxon>Pseudomonadota</taxon>
        <taxon>Gammaproteobacteria</taxon>
        <taxon>Moraxellales</taxon>
        <taxon>Moraxellaceae</taxon>
        <taxon>Acinetobacter</taxon>
        <taxon>Acinetobacter Taxon 24</taxon>
    </lineage>
</organism>
<dbReference type="Pfam" id="PF07282">
    <property type="entry name" value="Cas12f1-like_TNB"/>
    <property type="match status" value="1"/>
</dbReference>
<evidence type="ECO:0000313" key="4">
    <source>
        <dbReference type="Proteomes" id="UP000291380"/>
    </source>
</evidence>
<reference evidence="3 4" key="1">
    <citation type="submission" date="2019-02" db="EMBL/GenBank/DDBJ databases">
        <title>High diversity of culturable Acinetobacter species in natural soil and water ecosystems.</title>
        <authorList>
            <person name="Radolfova-Krizova L."/>
            <person name="Nemec A."/>
        </authorList>
    </citation>
    <scope>NUCLEOTIDE SEQUENCE [LARGE SCALE GENOMIC DNA]</scope>
    <source>
        <strain evidence="3 4">ANC 4281</strain>
    </source>
</reference>
<dbReference type="InterPro" id="IPR010095">
    <property type="entry name" value="Cas12f1-like_TNB"/>
</dbReference>
<keyword evidence="1" id="KW-0238">DNA-binding</keyword>
<dbReference type="OrthoDB" id="5915636at2"/>
<proteinExistence type="predicted"/>
<comment type="caution">
    <text evidence="3">The sequence shown here is derived from an EMBL/GenBank/DDBJ whole genome shotgun (WGS) entry which is preliminary data.</text>
</comment>
<dbReference type="AlphaFoldDB" id="A0A4R0EH35"/>
<dbReference type="GO" id="GO:0003677">
    <property type="term" value="F:DNA binding"/>
    <property type="evidence" value="ECO:0007669"/>
    <property type="project" value="UniProtKB-KW"/>
</dbReference>
<dbReference type="EMBL" id="SJOA01000024">
    <property type="protein sequence ID" value="TCB55988.1"/>
    <property type="molecule type" value="Genomic_DNA"/>
</dbReference>
<name>A0A4R0EH35_9GAMM</name>
<accession>A0A4R0EH35</accession>
<dbReference type="Proteomes" id="UP000291380">
    <property type="component" value="Unassembled WGS sequence"/>
</dbReference>
<protein>
    <submittedName>
        <fullName evidence="3">Transposase</fullName>
    </submittedName>
</protein>
<feature type="domain" description="Cas12f1-like TNB" evidence="2">
    <location>
        <begin position="10"/>
        <end position="76"/>
    </location>
</feature>
<evidence type="ECO:0000313" key="3">
    <source>
        <dbReference type="EMBL" id="TCB55988.1"/>
    </source>
</evidence>
<sequence length="108" mass="11877">MNKSILDQGWSMMMNMLEHKQAWKGGLLLKVNPQYTSQTCNKCGHVAKENRQTQAKFECVECGYVANADIKAACNILAVGHTVLSVERGCGKGRSKKQKTSEICEGIA</sequence>